<reference evidence="2" key="1">
    <citation type="submission" date="2020-06" db="EMBL/GenBank/DDBJ databases">
        <authorList>
            <person name="Li T."/>
            <person name="Hu X."/>
            <person name="Zhang T."/>
            <person name="Song X."/>
            <person name="Zhang H."/>
            <person name="Dai N."/>
            <person name="Sheng W."/>
            <person name="Hou X."/>
            <person name="Wei L."/>
        </authorList>
    </citation>
    <scope>NUCLEOTIDE SEQUENCE</scope>
    <source>
        <strain evidence="2">G02</strain>
        <tissue evidence="2">Leaf</tissue>
    </source>
</reference>
<evidence type="ECO:0000313" key="2">
    <source>
        <dbReference type="EMBL" id="KAL0412655.1"/>
    </source>
</evidence>
<sequence length="132" mass="14564">MDSLKFGLLPRLSHTWSKVVSSFYVQETLEIKPPAADPDNLYHNHDEERTPEQRPPLVEPGNPSVRTQQELMEIAEGIADDSSIGIDSSGNLGEQETLEELANASGSEFEIPANFGEQVDVDSRIATEWPAT</sequence>
<gene>
    <name evidence="2" type="ORF">Sradi_1467200</name>
</gene>
<organism evidence="2">
    <name type="scientific">Sesamum radiatum</name>
    <name type="common">Black benniseed</name>
    <dbReference type="NCBI Taxonomy" id="300843"/>
    <lineage>
        <taxon>Eukaryota</taxon>
        <taxon>Viridiplantae</taxon>
        <taxon>Streptophyta</taxon>
        <taxon>Embryophyta</taxon>
        <taxon>Tracheophyta</taxon>
        <taxon>Spermatophyta</taxon>
        <taxon>Magnoliopsida</taxon>
        <taxon>eudicotyledons</taxon>
        <taxon>Gunneridae</taxon>
        <taxon>Pentapetalae</taxon>
        <taxon>asterids</taxon>
        <taxon>lamiids</taxon>
        <taxon>Lamiales</taxon>
        <taxon>Pedaliaceae</taxon>
        <taxon>Sesamum</taxon>
    </lineage>
</organism>
<protein>
    <submittedName>
        <fullName evidence="2">Uncharacterized protein</fullName>
    </submittedName>
</protein>
<feature type="region of interest" description="Disordered" evidence="1">
    <location>
        <begin position="32"/>
        <end position="63"/>
    </location>
</feature>
<evidence type="ECO:0000256" key="1">
    <source>
        <dbReference type="SAM" id="MobiDB-lite"/>
    </source>
</evidence>
<accession>A0AAW2U6V3</accession>
<reference evidence="2" key="2">
    <citation type="journal article" date="2024" name="Plant">
        <title>Genomic evolution and insights into agronomic trait innovations of Sesamum species.</title>
        <authorList>
            <person name="Miao H."/>
            <person name="Wang L."/>
            <person name="Qu L."/>
            <person name="Liu H."/>
            <person name="Sun Y."/>
            <person name="Le M."/>
            <person name="Wang Q."/>
            <person name="Wei S."/>
            <person name="Zheng Y."/>
            <person name="Lin W."/>
            <person name="Duan Y."/>
            <person name="Cao H."/>
            <person name="Xiong S."/>
            <person name="Wang X."/>
            <person name="Wei L."/>
            <person name="Li C."/>
            <person name="Ma Q."/>
            <person name="Ju M."/>
            <person name="Zhao R."/>
            <person name="Li G."/>
            <person name="Mu C."/>
            <person name="Tian Q."/>
            <person name="Mei H."/>
            <person name="Zhang T."/>
            <person name="Gao T."/>
            <person name="Zhang H."/>
        </authorList>
    </citation>
    <scope>NUCLEOTIDE SEQUENCE</scope>
    <source>
        <strain evidence="2">G02</strain>
    </source>
</reference>
<comment type="caution">
    <text evidence="2">The sequence shown here is derived from an EMBL/GenBank/DDBJ whole genome shotgun (WGS) entry which is preliminary data.</text>
</comment>
<proteinExistence type="predicted"/>
<name>A0AAW2U6V3_SESRA</name>
<dbReference type="AlphaFoldDB" id="A0AAW2U6V3"/>
<feature type="compositionally biased region" description="Basic and acidic residues" evidence="1">
    <location>
        <begin position="40"/>
        <end position="52"/>
    </location>
</feature>
<dbReference type="EMBL" id="JACGWJ010000006">
    <property type="protein sequence ID" value="KAL0412655.1"/>
    <property type="molecule type" value="Genomic_DNA"/>
</dbReference>